<dbReference type="Gramene" id="OMERI07G04480.1">
    <property type="protein sequence ID" value="OMERI07G04480.1"/>
    <property type="gene ID" value="OMERI07G04480"/>
</dbReference>
<protein>
    <submittedName>
        <fullName evidence="1">Uncharacterized protein</fullName>
    </submittedName>
</protein>
<organism evidence="1">
    <name type="scientific">Oryza meridionalis</name>
    <dbReference type="NCBI Taxonomy" id="40149"/>
    <lineage>
        <taxon>Eukaryota</taxon>
        <taxon>Viridiplantae</taxon>
        <taxon>Streptophyta</taxon>
        <taxon>Embryophyta</taxon>
        <taxon>Tracheophyta</taxon>
        <taxon>Spermatophyta</taxon>
        <taxon>Magnoliopsida</taxon>
        <taxon>Liliopsida</taxon>
        <taxon>Poales</taxon>
        <taxon>Poaceae</taxon>
        <taxon>BOP clade</taxon>
        <taxon>Oryzoideae</taxon>
        <taxon>Oryzeae</taxon>
        <taxon>Oryzinae</taxon>
        <taxon>Oryza</taxon>
    </lineage>
</organism>
<reference evidence="1" key="1">
    <citation type="submission" date="2015-04" db="UniProtKB">
        <authorList>
            <consortium name="EnsemblPlants"/>
        </authorList>
    </citation>
    <scope>IDENTIFICATION</scope>
</reference>
<evidence type="ECO:0000313" key="2">
    <source>
        <dbReference type="Proteomes" id="UP000008021"/>
    </source>
</evidence>
<dbReference type="HOGENOM" id="CLU_2149837_0_0_1"/>
<proteinExistence type="predicted"/>
<dbReference type="AlphaFoldDB" id="A0A0E0E8J4"/>
<reference evidence="1" key="2">
    <citation type="submission" date="2018-05" db="EMBL/GenBank/DDBJ databases">
        <title>OmerRS3 (Oryza meridionalis Reference Sequence Version 3).</title>
        <authorList>
            <person name="Zhang J."/>
            <person name="Kudrna D."/>
            <person name="Lee S."/>
            <person name="Talag J."/>
            <person name="Welchert J."/>
            <person name="Wing R.A."/>
        </authorList>
    </citation>
    <scope>NUCLEOTIDE SEQUENCE [LARGE SCALE GENOMIC DNA]</scope>
    <source>
        <strain evidence="1">cv. OR44</strain>
    </source>
</reference>
<evidence type="ECO:0000313" key="1">
    <source>
        <dbReference type="EnsemblPlants" id="OMERI07G04480.1"/>
    </source>
</evidence>
<sequence length="94" mass="10847">MHVCMAAREEDREGELKREMMQYNKAICCKVEAWKQQAAADGVEEGKRRKLENKKETNNNRKGRDLFSAILVLQFFFFSSGLHTDEAVNSCSED</sequence>
<accession>A0A0E0E8J4</accession>
<keyword evidence="2" id="KW-1185">Reference proteome</keyword>
<name>A0A0E0E8J4_9ORYZ</name>
<dbReference type="Proteomes" id="UP000008021">
    <property type="component" value="Chromosome 7"/>
</dbReference>
<dbReference type="EnsemblPlants" id="OMERI07G04480.1">
    <property type="protein sequence ID" value="OMERI07G04480.1"/>
    <property type="gene ID" value="OMERI07G04480"/>
</dbReference>